<evidence type="ECO:0000256" key="10">
    <source>
        <dbReference type="ARBA" id="ARBA00023204"/>
    </source>
</evidence>
<dbReference type="Proteomes" id="UP001501442">
    <property type="component" value="Unassembled WGS sequence"/>
</dbReference>
<evidence type="ECO:0000256" key="4">
    <source>
        <dbReference type="ARBA" id="ARBA00022723"/>
    </source>
</evidence>
<keyword evidence="11" id="KW-0456">Lyase</keyword>
<comment type="caution">
    <text evidence="18">The sequence shown here is derived from an EMBL/GenBank/DDBJ whole genome shotgun (WGS) entry which is preliminary data.</text>
</comment>
<dbReference type="SMART" id="SM01232">
    <property type="entry name" value="H2TH"/>
    <property type="match status" value="1"/>
</dbReference>
<dbReference type="Pfam" id="PF06831">
    <property type="entry name" value="H2TH"/>
    <property type="match status" value="1"/>
</dbReference>
<dbReference type="PROSITE" id="PS01242">
    <property type="entry name" value="ZF_FPG_1"/>
    <property type="match status" value="1"/>
</dbReference>
<feature type="domain" description="FPG-type" evidence="16">
    <location>
        <begin position="224"/>
        <end position="257"/>
    </location>
</feature>
<gene>
    <name evidence="18" type="ORF">GCM10023196_079210</name>
</gene>
<evidence type="ECO:0000256" key="7">
    <source>
        <dbReference type="ARBA" id="ARBA00022801"/>
    </source>
</evidence>
<evidence type="ECO:0000256" key="9">
    <source>
        <dbReference type="ARBA" id="ARBA00023125"/>
    </source>
</evidence>
<evidence type="ECO:0000313" key="18">
    <source>
        <dbReference type="EMBL" id="GAA4635083.1"/>
    </source>
</evidence>
<reference evidence="19" key="1">
    <citation type="journal article" date="2019" name="Int. J. Syst. Evol. Microbiol.">
        <title>The Global Catalogue of Microorganisms (GCM) 10K type strain sequencing project: providing services to taxonomists for standard genome sequencing and annotation.</title>
        <authorList>
            <consortium name="The Broad Institute Genomics Platform"/>
            <consortium name="The Broad Institute Genome Sequencing Center for Infectious Disease"/>
            <person name="Wu L."/>
            <person name="Ma J."/>
        </authorList>
    </citation>
    <scope>NUCLEOTIDE SEQUENCE [LARGE SCALE GENOMIC DNA]</scope>
    <source>
        <strain evidence="19">JCM 17939</strain>
    </source>
</reference>
<evidence type="ECO:0000256" key="15">
    <source>
        <dbReference type="PROSITE-ProRule" id="PRU00391"/>
    </source>
</evidence>
<dbReference type="SUPFAM" id="SSF81624">
    <property type="entry name" value="N-terminal domain of MutM-like DNA repair proteins"/>
    <property type="match status" value="1"/>
</dbReference>
<name>A0ABP8UM88_9ACTN</name>
<sequence length="258" mass="28696">MPELPDVEGFRRVLAEHTGEPITAVRVKDPGVLRGTSARALDDALRGRRFGKPWRRGKWLVAPAGGPVLILHFGMTGSLSWHSPDEPPDRFDRVVWSLADGELRFRDMRKLQGVRLADDEEQAVRVLGDLGPDALEVSREDFGGLLAGRRGRLKSALTDQSLLAGLGNLLADEICWRARISPLRAVTDLDEADLAALHKAMRWTLRESVKVGRVPPRETWLTGARDEREGACPRCGTTLSRRRVAGRTTVWCRKCQPT</sequence>
<comment type="catalytic activity">
    <reaction evidence="1">
        <text>Hydrolysis of DNA containing ring-opened 7-methylguanine residues, releasing 2,6-diamino-4-hydroxy-5-(N-methyl)formamidopyrimidine.</text>
        <dbReference type="EC" id="3.2.2.23"/>
    </reaction>
</comment>
<evidence type="ECO:0000256" key="8">
    <source>
        <dbReference type="ARBA" id="ARBA00022833"/>
    </source>
</evidence>
<dbReference type="SMART" id="SM00898">
    <property type="entry name" value="Fapy_DNA_glyco"/>
    <property type="match status" value="1"/>
</dbReference>
<protein>
    <submittedName>
        <fullName evidence="18">Formamidopyrimidine-DNA glycosylase</fullName>
    </submittedName>
</protein>
<dbReference type="InterPro" id="IPR015887">
    <property type="entry name" value="DNA_glyclase_Znf_dom_DNA_BS"/>
</dbReference>
<keyword evidence="4" id="KW-0479">Metal-binding</keyword>
<evidence type="ECO:0000256" key="13">
    <source>
        <dbReference type="ARBA" id="ARBA00023295"/>
    </source>
</evidence>
<dbReference type="Pfam" id="PF06827">
    <property type="entry name" value="zf-FPG_IleRS"/>
    <property type="match status" value="1"/>
</dbReference>
<evidence type="ECO:0000256" key="1">
    <source>
        <dbReference type="ARBA" id="ARBA00001668"/>
    </source>
</evidence>
<evidence type="ECO:0000256" key="6">
    <source>
        <dbReference type="ARBA" id="ARBA00022771"/>
    </source>
</evidence>
<evidence type="ECO:0000259" key="16">
    <source>
        <dbReference type="PROSITE" id="PS51066"/>
    </source>
</evidence>
<evidence type="ECO:0000259" key="17">
    <source>
        <dbReference type="PROSITE" id="PS51068"/>
    </source>
</evidence>
<keyword evidence="6 15" id="KW-0863">Zinc-finger</keyword>
<dbReference type="PANTHER" id="PTHR22993">
    <property type="entry name" value="FORMAMIDOPYRIMIDINE-DNA GLYCOSYLASE"/>
    <property type="match status" value="1"/>
</dbReference>
<dbReference type="InterPro" id="IPR035937">
    <property type="entry name" value="FPG_N"/>
</dbReference>
<keyword evidence="10" id="KW-0234">DNA repair</keyword>
<dbReference type="Pfam" id="PF01149">
    <property type="entry name" value="Fapy_DNA_glyco"/>
    <property type="match status" value="1"/>
</dbReference>
<keyword evidence="13" id="KW-0326">Glycosidase</keyword>
<dbReference type="SUPFAM" id="SSF46946">
    <property type="entry name" value="S13-like H2TH domain"/>
    <property type="match status" value="1"/>
</dbReference>
<dbReference type="RefSeq" id="WP_345438050.1">
    <property type="nucleotide sequence ID" value="NZ_BAABHK010000014.1"/>
</dbReference>
<dbReference type="InterPro" id="IPR012319">
    <property type="entry name" value="FPG_cat"/>
</dbReference>
<keyword evidence="8" id="KW-0862">Zinc</keyword>
<dbReference type="PROSITE" id="PS51066">
    <property type="entry name" value="ZF_FPG_2"/>
    <property type="match status" value="1"/>
</dbReference>
<feature type="domain" description="Formamidopyrimidine-DNA glycosylase catalytic" evidence="17">
    <location>
        <begin position="2"/>
        <end position="112"/>
    </location>
</feature>
<dbReference type="CDD" id="cd08966">
    <property type="entry name" value="EcFpg-like_N"/>
    <property type="match status" value="1"/>
</dbReference>
<evidence type="ECO:0000256" key="12">
    <source>
        <dbReference type="ARBA" id="ARBA00023268"/>
    </source>
</evidence>
<dbReference type="InterPro" id="IPR015886">
    <property type="entry name" value="H2TH_FPG"/>
</dbReference>
<dbReference type="InterPro" id="IPR010979">
    <property type="entry name" value="Ribosomal_uS13-like_H2TH"/>
</dbReference>
<comment type="catalytic activity">
    <reaction evidence="14">
        <text>2'-deoxyribonucleotide-(2'-deoxyribose 5'-phosphate)-2'-deoxyribonucleotide-DNA = a 3'-end 2'-deoxyribonucleotide-(2,3-dehydro-2,3-deoxyribose 5'-phosphate)-DNA + a 5'-end 5'-phospho-2'-deoxyribonucleoside-DNA + H(+)</text>
        <dbReference type="Rhea" id="RHEA:66592"/>
        <dbReference type="Rhea" id="RHEA-COMP:13180"/>
        <dbReference type="Rhea" id="RHEA-COMP:16897"/>
        <dbReference type="Rhea" id="RHEA-COMP:17067"/>
        <dbReference type="ChEBI" id="CHEBI:15378"/>
        <dbReference type="ChEBI" id="CHEBI:136412"/>
        <dbReference type="ChEBI" id="CHEBI:157695"/>
        <dbReference type="ChEBI" id="CHEBI:167181"/>
        <dbReference type="EC" id="4.2.99.18"/>
    </reaction>
</comment>
<evidence type="ECO:0000256" key="14">
    <source>
        <dbReference type="ARBA" id="ARBA00044632"/>
    </source>
</evidence>
<dbReference type="EMBL" id="BAABHK010000014">
    <property type="protein sequence ID" value="GAA4635083.1"/>
    <property type="molecule type" value="Genomic_DNA"/>
</dbReference>
<keyword evidence="5" id="KW-0227">DNA damage</keyword>
<dbReference type="Gene3D" id="3.20.190.10">
    <property type="entry name" value="MutM-like, N-terminal"/>
    <property type="match status" value="1"/>
</dbReference>
<keyword evidence="9" id="KW-0238">DNA-binding</keyword>
<dbReference type="PANTHER" id="PTHR22993:SF9">
    <property type="entry name" value="FORMAMIDOPYRIMIDINE-DNA GLYCOSYLASE"/>
    <property type="match status" value="1"/>
</dbReference>
<keyword evidence="19" id="KW-1185">Reference proteome</keyword>
<dbReference type="InterPro" id="IPR010663">
    <property type="entry name" value="Znf_FPG/IleRS"/>
</dbReference>
<dbReference type="PROSITE" id="PS51068">
    <property type="entry name" value="FPG_CAT"/>
    <property type="match status" value="1"/>
</dbReference>
<evidence type="ECO:0000256" key="11">
    <source>
        <dbReference type="ARBA" id="ARBA00023239"/>
    </source>
</evidence>
<evidence type="ECO:0000313" key="19">
    <source>
        <dbReference type="Proteomes" id="UP001501442"/>
    </source>
</evidence>
<comment type="similarity">
    <text evidence="3">Belongs to the FPG family.</text>
</comment>
<dbReference type="InterPro" id="IPR000214">
    <property type="entry name" value="Znf_DNA_glyclase/AP_lyase"/>
</dbReference>
<organism evidence="18 19">
    <name type="scientific">Actinoallomurus vinaceus</name>
    <dbReference type="NCBI Taxonomy" id="1080074"/>
    <lineage>
        <taxon>Bacteria</taxon>
        <taxon>Bacillati</taxon>
        <taxon>Actinomycetota</taxon>
        <taxon>Actinomycetes</taxon>
        <taxon>Streptosporangiales</taxon>
        <taxon>Thermomonosporaceae</taxon>
        <taxon>Actinoallomurus</taxon>
    </lineage>
</organism>
<keyword evidence="7" id="KW-0378">Hydrolase</keyword>
<evidence type="ECO:0000256" key="2">
    <source>
        <dbReference type="ARBA" id="ARBA00001947"/>
    </source>
</evidence>
<keyword evidence="12" id="KW-0511">Multifunctional enzyme</keyword>
<evidence type="ECO:0000256" key="3">
    <source>
        <dbReference type="ARBA" id="ARBA00009409"/>
    </source>
</evidence>
<evidence type="ECO:0000256" key="5">
    <source>
        <dbReference type="ARBA" id="ARBA00022763"/>
    </source>
</evidence>
<dbReference type="Gene3D" id="1.10.8.50">
    <property type="match status" value="1"/>
</dbReference>
<accession>A0ABP8UM88</accession>
<proteinExistence type="inferred from homology"/>
<comment type="cofactor">
    <cofactor evidence="2">
        <name>Zn(2+)</name>
        <dbReference type="ChEBI" id="CHEBI:29105"/>
    </cofactor>
</comment>
<dbReference type="SUPFAM" id="SSF57716">
    <property type="entry name" value="Glucocorticoid receptor-like (DNA-binding domain)"/>
    <property type="match status" value="1"/>
</dbReference>